<dbReference type="CDD" id="cd06171">
    <property type="entry name" value="Sigma70_r4"/>
    <property type="match status" value="1"/>
</dbReference>
<dbReference type="OrthoDB" id="9803470at2"/>
<evidence type="ECO:0000259" key="6">
    <source>
        <dbReference type="Pfam" id="PF04542"/>
    </source>
</evidence>
<evidence type="ECO:0000256" key="4">
    <source>
        <dbReference type="ARBA" id="ARBA00023125"/>
    </source>
</evidence>
<keyword evidence="9" id="KW-1185">Reference proteome</keyword>
<dbReference type="STRING" id="1280954.HPO_16670"/>
<evidence type="ECO:0000259" key="7">
    <source>
        <dbReference type="Pfam" id="PF08281"/>
    </source>
</evidence>
<evidence type="ECO:0000256" key="2">
    <source>
        <dbReference type="ARBA" id="ARBA00023015"/>
    </source>
</evidence>
<dbReference type="GO" id="GO:0016987">
    <property type="term" value="F:sigma factor activity"/>
    <property type="evidence" value="ECO:0007669"/>
    <property type="project" value="UniProtKB-KW"/>
</dbReference>
<dbReference type="eggNOG" id="COG1595">
    <property type="taxonomic scope" value="Bacteria"/>
</dbReference>
<evidence type="ECO:0000313" key="8">
    <source>
        <dbReference type="EMBL" id="KCZ97115.1"/>
    </source>
</evidence>
<evidence type="ECO:0000256" key="3">
    <source>
        <dbReference type="ARBA" id="ARBA00023082"/>
    </source>
</evidence>
<dbReference type="NCBIfam" id="TIGR02937">
    <property type="entry name" value="sigma70-ECF"/>
    <property type="match status" value="1"/>
</dbReference>
<keyword evidence="4" id="KW-0238">DNA-binding</keyword>
<proteinExistence type="inferred from homology"/>
<dbReference type="SUPFAM" id="SSF88659">
    <property type="entry name" value="Sigma3 and sigma4 domains of RNA polymerase sigma factors"/>
    <property type="match status" value="1"/>
</dbReference>
<dbReference type="GO" id="GO:0003677">
    <property type="term" value="F:DNA binding"/>
    <property type="evidence" value="ECO:0007669"/>
    <property type="project" value="UniProtKB-KW"/>
</dbReference>
<dbReference type="GO" id="GO:0006352">
    <property type="term" value="P:DNA-templated transcription initiation"/>
    <property type="evidence" value="ECO:0007669"/>
    <property type="project" value="InterPro"/>
</dbReference>
<dbReference type="InterPro" id="IPR014284">
    <property type="entry name" value="RNA_pol_sigma-70_dom"/>
</dbReference>
<keyword evidence="2" id="KW-0805">Transcription regulation</keyword>
<protein>
    <submittedName>
        <fullName evidence="8">ECF subfamily RNA polymerase sigma-24 factor</fullName>
    </submittedName>
</protein>
<dbReference type="SUPFAM" id="SSF88946">
    <property type="entry name" value="Sigma2 domain of RNA polymerase sigma factors"/>
    <property type="match status" value="1"/>
</dbReference>
<evidence type="ECO:0000256" key="1">
    <source>
        <dbReference type="ARBA" id="ARBA00010641"/>
    </source>
</evidence>
<keyword evidence="3" id="KW-0731">Sigma factor</keyword>
<dbReference type="Gene3D" id="1.10.1740.10">
    <property type="match status" value="1"/>
</dbReference>
<dbReference type="InterPro" id="IPR036388">
    <property type="entry name" value="WH-like_DNA-bd_sf"/>
</dbReference>
<dbReference type="InterPro" id="IPR039425">
    <property type="entry name" value="RNA_pol_sigma-70-like"/>
</dbReference>
<dbReference type="Pfam" id="PF08281">
    <property type="entry name" value="Sigma70_r4_2"/>
    <property type="match status" value="1"/>
</dbReference>
<dbReference type="RefSeq" id="WP_051612725.1">
    <property type="nucleotide sequence ID" value="NZ_ARYM01000025.1"/>
</dbReference>
<sequence>MSPEPAGQDADLVRRARAGEERAYTLLMRRHKESLYRFARRYTGDSDEAYEVVQLTFISAWKALARFDTNRSFDIWLRAIALNKCRDTARRAKIRSLVFGPRTSRLDEPVDPASPLPGPEIIAAERDELRAVEAAILQLPDGLKAPLILTAMEGLSMSETAAILGMTAKAVENRLYRARKVLADALKTDRRR</sequence>
<keyword evidence="5" id="KW-0804">Transcription</keyword>
<dbReference type="EMBL" id="ARYM01000025">
    <property type="protein sequence ID" value="KCZ97115.1"/>
    <property type="molecule type" value="Genomic_DNA"/>
</dbReference>
<dbReference type="InterPro" id="IPR013325">
    <property type="entry name" value="RNA_pol_sigma_r2"/>
</dbReference>
<dbReference type="PANTHER" id="PTHR43133">
    <property type="entry name" value="RNA POLYMERASE ECF-TYPE SIGMA FACTO"/>
    <property type="match status" value="1"/>
</dbReference>
<comment type="similarity">
    <text evidence="1">Belongs to the sigma-70 factor family. ECF subfamily.</text>
</comment>
<dbReference type="Pfam" id="PF04542">
    <property type="entry name" value="Sigma70_r2"/>
    <property type="match status" value="1"/>
</dbReference>
<dbReference type="InterPro" id="IPR013249">
    <property type="entry name" value="RNA_pol_sigma70_r4_t2"/>
</dbReference>
<accession>A0A062VAB4</accession>
<name>A0A062VAB4_9PROT</name>
<dbReference type="AlphaFoldDB" id="A0A062VAB4"/>
<comment type="caution">
    <text evidence="8">The sequence shown here is derived from an EMBL/GenBank/DDBJ whole genome shotgun (WGS) entry which is preliminary data.</text>
</comment>
<evidence type="ECO:0000256" key="5">
    <source>
        <dbReference type="ARBA" id="ARBA00023163"/>
    </source>
</evidence>
<gene>
    <name evidence="8" type="ORF">HPO_16670</name>
</gene>
<dbReference type="PANTHER" id="PTHR43133:SF8">
    <property type="entry name" value="RNA POLYMERASE SIGMA FACTOR HI_1459-RELATED"/>
    <property type="match status" value="1"/>
</dbReference>
<feature type="domain" description="RNA polymerase sigma-70 region 2" evidence="6">
    <location>
        <begin position="27"/>
        <end position="93"/>
    </location>
</feature>
<evidence type="ECO:0000313" key="9">
    <source>
        <dbReference type="Proteomes" id="UP000027100"/>
    </source>
</evidence>
<dbReference type="Gene3D" id="1.10.10.10">
    <property type="entry name" value="Winged helix-like DNA-binding domain superfamily/Winged helix DNA-binding domain"/>
    <property type="match status" value="1"/>
</dbReference>
<feature type="domain" description="RNA polymerase sigma factor 70 region 4 type 2" evidence="7">
    <location>
        <begin position="130"/>
        <end position="180"/>
    </location>
</feature>
<organism evidence="8 9">
    <name type="scientific">Hyphomonas polymorpha PS728</name>
    <dbReference type="NCBI Taxonomy" id="1280954"/>
    <lineage>
        <taxon>Bacteria</taxon>
        <taxon>Pseudomonadati</taxon>
        <taxon>Pseudomonadota</taxon>
        <taxon>Alphaproteobacteria</taxon>
        <taxon>Hyphomonadales</taxon>
        <taxon>Hyphomonadaceae</taxon>
        <taxon>Hyphomonas</taxon>
    </lineage>
</organism>
<dbReference type="InterPro" id="IPR013324">
    <property type="entry name" value="RNA_pol_sigma_r3/r4-like"/>
</dbReference>
<reference evidence="8 9" key="1">
    <citation type="journal article" date="2014" name="Antonie Van Leeuwenhoek">
        <title>Hyphomonas beringensis sp. nov. and Hyphomonas chukchiensis sp. nov., isolated from surface seawater of the Bering Sea and Chukchi Sea.</title>
        <authorList>
            <person name="Li C."/>
            <person name="Lai Q."/>
            <person name="Li G."/>
            <person name="Dong C."/>
            <person name="Wang J."/>
            <person name="Liao Y."/>
            <person name="Shao Z."/>
        </authorList>
    </citation>
    <scope>NUCLEOTIDE SEQUENCE [LARGE SCALE GENOMIC DNA]</scope>
    <source>
        <strain evidence="8 9">PS728</strain>
    </source>
</reference>
<dbReference type="InterPro" id="IPR007627">
    <property type="entry name" value="RNA_pol_sigma70_r2"/>
</dbReference>
<dbReference type="PATRIC" id="fig|1280954.3.peg.3366"/>
<dbReference type="Proteomes" id="UP000027100">
    <property type="component" value="Unassembled WGS sequence"/>
</dbReference>